<comment type="caution">
    <text evidence="1">The sequence shown here is derived from an EMBL/GenBank/DDBJ whole genome shotgun (WGS) entry which is preliminary data.</text>
</comment>
<proteinExistence type="predicted"/>
<gene>
    <name evidence="1" type="ORF">LKD70_10965</name>
</gene>
<dbReference type="CDD" id="cd07067">
    <property type="entry name" value="HP_PGM_like"/>
    <property type="match status" value="1"/>
</dbReference>
<dbReference type="PANTHER" id="PTHR48100:SF1">
    <property type="entry name" value="HISTIDINE PHOSPHATASE FAMILY PROTEIN-RELATED"/>
    <property type="match status" value="1"/>
</dbReference>
<dbReference type="InterPro" id="IPR013078">
    <property type="entry name" value="His_Pase_superF_clade-1"/>
</dbReference>
<evidence type="ECO:0000313" key="1">
    <source>
        <dbReference type="EMBL" id="MCC2254932.1"/>
    </source>
</evidence>
<dbReference type="InterPro" id="IPR029033">
    <property type="entry name" value="His_PPase_superfam"/>
</dbReference>
<dbReference type="PANTHER" id="PTHR48100">
    <property type="entry name" value="BROAD-SPECIFICITY PHOSPHATASE YOR283W-RELATED"/>
    <property type="match status" value="1"/>
</dbReference>
<dbReference type="EMBL" id="JAJEQX010000019">
    <property type="protein sequence ID" value="MCC2254932.1"/>
    <property type="molecule type" value="Genomic_DNA"/>
</dbReference>
<name>A0ABS8G0I2_9FIRM</name>
<organism evidence="1 2">
    <name type="scientific">Ruminococcus turbiniformis</name>
    <dbReference type="NCBI Taxonomy" id="2881258"/>
    <lineage>
        <taxon>Bacteria</taxon>
        <taxon>Bacillati</taxon>
        <taxon>Bacillota</taxon>
        <taxon>Clostridia</taxon>
        <taxon>Eubacteriales</taxon>
        <taxon>Oscillospiraceae</taxon>
        <taxon>Ruminococcus</taxon>
    </lineage>
</organism>
<dbReference type="InterPro" id="IPR050275">
    <property type="entry name" value="PGM_Phosphatase"/>
</dbReference>
<keyword evidence="2" id="KW-1185">Reference proteome</keyword>
<dbReference type="SUPFAM" id="SSF53254">
    <property type="entry name" value="Phosphoglycerate mutase-like"/>
    <property type="match status" value="1"/>
</dbReference>
<dbReference type="RefSeq" id="WP_227708073.1">
    <property type="nucleotide sequence ID" value="NZ_JAJEQX010000019.1"/>
</dbReference>
<accession>A0ABS8G0I2</accession>
<dbReference type="SMART" id="SM00855">
    <property type="entry name" value="PGAM"/>
    <property type="match status" value="1"/>
</dbReference>
<protein>
    <submittedName>
        <fullName evidence="1">Histidine phosphatase family protein</fullName>
    </submittedName>
</protein>
<dbReference type="Proteomes" id="UP001198151">
    <property type="component" value="Unassembled WGS sequence"/>
</dbReference>
<sequence length="229" mass="25869">MSVEYKKRVTERDGSVKVIFVRHLSTPGNEKRQYIGRTDEALSERAVNAFCDSGRGGRVYPAAERITASPMKRCVMTAQLIWPGQEIQTEEMLRECDFGAYERKTYEELKEEPEYIRWMESGGMTAFPGGESQTEFRARCVKGTIRWIEKWLDEGVESAAFAVHGGTIMAALSFLAEEISGTDGSGQAGEKFYRWQTENGGGYVAEVHPEEWRSGLRLLRNIRPLPKIG</sequence>
<reference evidence="1 2" key="1">
    <citation type="submission" date="2021-10" db="EMBL/GenBank/DDBJ databases">
        <title>Anaerobic single-cell dispensing facilitates the cultivation of human gut bacteria.</title>
        <authorList>
            <person name="Afrizal A."/>
        </authorList>
    </citation>
    <scope>NUCLEOTIDE SEQUENCE [LARGE SCALE GENOMIC DNA]</scope>
    <source>
        <strain evidence="1 2">CLA-AA-H200</strain>
    </source>
</reference>
<dbReference type="Pfam" id="PF00300">
    <property type="entry name" value="His_Phos_1"/>
    <property type="match status" value="1"/>
</dbReference>
<dbReference type="Gene3D" id="3.40.50.1240">
    <property type="entry name" value="Phosphoglycerate mutase-like"/>
    <property type="match status" value="1"/>
</dbReference>
<evidence type="ECO:0000313" key="2">
    <source>
        <dbReference type="Proteomes" id="UP001198151"/>
    </source>
</evidence>